<gene>
    <name evidence="5" type="ORF">SFSGTM_11890</name>
</gene>
<dbReference type="GO" id="GO:0006099">
    <property type="term" value="P:tricarboxylic acid cycle"/>
    <property type="evidence" value="ECO:0007669"/>
    <property type="project" value="TreeGrafter"/>
</dbReference>
<dbReference type="Proteomes" id="UP000463939">
    <property type="component" value="Chromosome"/>
</dbReference>
<dbReference type="InterPro" id="IPR024084">
    <property type="entry name" value="IsoPropMal-DH-like_dom"/>
</dbReference>
<name>A0A809RNU3_9PROT</name>
<dbReference type="SUPFAM" id="SSF53659">
    <property type="entry name" value="Isocitrate/Isopropylmalate dehydrogenase-like"/>
    <property type="match status" value="1"/>
</dbReference>
<dbReference type="InterPro" id="IPR001453">
    <property type="entry name" value="MoaB/Mog_dom"/>
</dbReference>
<evidence type="ECO:0000313" key="6">
    <source>
        <dbReference type="Proteomes" id="UP000463939"/>
    </source>
</evidence>
<dbReference type="CDD" id="cd00885">
    <property type="entry name" value="cinA"/>
    <property type="match status" value="1"/>
</dbReference>
<evidence type="ECO:0000256" key="1">
    <source>
        <dbReference type="ARBA" id="ARBA00007769"/>
    </source>
</evidence>
<dbReference type="SMART" id="SM01329">
    <property type="entry name" value="Iso_dh"/>
    <property type="match status" value="1"/>
</dbReference>
<dbReference type="PANTHER" id="PTHR11835:SF34">
    <property type="entry name" value="ISOCITRATE DEHYDROGENASE [NAD] SUBUNIT ALPHA, MITOCHONDRIAL"/>
    <property type="match status" value="1"/>
</dbReference>
<accession>A0A809RNU3</accession>
<dbReference type="PROSITE" id="PS00470">
    <property type="entry name" value="IDH_IMDH"/>
    <property type="match status" value="1"/>
</dbReference>
<protein>
    <recommendedName>
        <fullName evidence="7">Isocitrate/isopropylmalate dehydrogenase family protein</fullName>
    </recommendedName>
</protein>
<proteinExistence type="inferred from homology"/>
<keyword evidence="6" id="KW-1185">Reference proteome</keyword>
<dbReference type="InterPro" id="IPR036425">
    <property type="entry name" value="MoaB/Mog-like_dom_sf"/>
</dbReference>
<dbReference type="AlphaFoldDB" id="A0A809RNU3"/>
<evidence type="ECO:0000259" key="3">
    <source>
        <dbReference type="SMART" id="SM00852"/>
    </source>
</evidence>
<dbReference type="Gene3D" id="3.40.718.10">
    <property type="entry name" value="Isopropylmalate Dehydrogenase"/>
    <property type="match status" value="1"/>
</dbReference>
<dbReference type="Gene3D" id="3.40.980.10">
    <property type="entry name" value="MoaB/Mog-like domain"/>
    <property type="match status" value="1"/>
</dbReference>
<evidence type="ECO:0000313" key="5">
    <source>
        <dbReference type="EMBL" id="BBP00481.1"/>
    </source>
</evidence>
<dbReference type="SMART" id="SM00852">
    <property type="entry name" value="MoCF_biosynth"/>
    <property type="match status" value="1"/>
</dbReference>
<feature type="domain" description="MoaB/Mog" evidence="3">
    <location>
        <begin position="373"/>
        <end position="540"/>
    </location>
</feature>
<sequence length="714" mass="78557">MANKKVLVLPGDGIGQEVCDAAIPVLDLLKLPIDLIYGDIGWECWIKEGNPVPQDTWDKIEQVDAVLLGAITSKAKKQAEQELPQALQGKNHKYVSPVIQLRQRLGLYANVRPSMYIAGNGKPYRMSVIRENTEGLYAGFDYRGVPEPFRPLIKHPNLDKYGYDAASCTLRLQTKLGLQRLFEFAFEHALKQGFDKVTFADKPNVMRESGDFGQEIFFDIAAHYPAIEADIQNVDAVALWLVTRPEKFGVIVAENMFGDILSDLAGGVMGGLGLAPSANYGERVAYFEPVHGSAPGMAGKKKANPIAMFLSIAMMLDYLGFSEAATRIQTAVREAVRKSPNLTYDFGGSASTASFASQVIALIKGQQLKKTAAILTIGDELVSGEYQNTNITEISIHLNGLGYKVKEHAVCTDQSHLISRALSRFLGEYDLVVVSGGLGPTSDDVTRFAVAAATNTALEFRDECWDHIVNRMQSYNLQVREQDKVQAYIPVGATVLKNTCGLASGFMLEKDGTTLVVLPGPPAEMRAMLLNTFDMEPMTAGQVQKFEWKTIGTMETEAHVFVSTLAASFAEKIKYLWRYPHLNISVEVEGDDQSDMQCIKALDEFLRKATVSKDGRSAIELLGAEPNVSWQSNDAELDKLLSSLPSRLGAPPYMLETVPKFSQIGAQLPYSGSLEITCTSPLGQKFKIAIPLRDANVRDYVKEFSAWSFLRSEM</sequence>
<comment type="similarity">
    <text evidence="1">Belongs to the isocitrate and isopropylmalate dehydrogenases family.</text>
</comment>
<evidence type="ECO:0008006" key="7">
    <source>
        <dbReference type="Google" id="ProtNLM"/>
    </source>
</evidence>
<organism evidence="5 6">
    <name type="scientific">Sulfuriferula nivalis</name>
    <dbReference type="NCBI Taxonomy" id="2675298"/>
    <lineage>
        <taxon>Bacteria</taxon>
        <taxon>Pseudomonadati</taxon>
        <taxon>Pseudomonadota</taxon>
        <taxon>Betaproteobacteria</taxon>
        <taxon>Nitrosomonadales</taxon>
        <taxon>Sulfuricellaceae</taxon>
        <taxon>Sulfuriferula</taxon>
    </lineage>
</organism>
<dbReference type="InterPro" id="IPR019818">
    <property type="entry name" value="IsoCit/isopropylmalate_DH_CS"/>
</dbReference>
<dbReference type="EMBL" id="AP021881">
    <property type="protein sequence ID" value="BBP00481.1"/>
    <property type="molecule type" value="Genomic_DNA"/>
</dbReference>
<reference evidence="6" key="1">
    <citation type="submission" date="2019-11" db="EMBL/GenBank/DDBJ databases">
        <title>Isolation and characterization of a novel species in the genus Sulfuriferula.</title>
        <authorList>
            <person name="Mochizuki J."/>
            <person name="Kojima H."/>
            <person name="Fukui M."/>
        </authorList>
    </citation>
    <scope>NUCLEOTIDE SEQUENCE [LARGE SCALE GENOMIC DNA]</scope>
    <source>
        <strain evidence="6">SGTM</strain>
    </source>
</reference>
<keyword evidence="2" id="KW-0560">Oxidoreductase</keyword>
<dbReference type="Pfam" id="PF00180">
    <property type="entry name" value="Iso_dh"/>
    <property type="match status" value="1"/>
</dbReference>
<evidence type="ECO:0000256" key="2">
    <source>
        <dbReference type="ARBA" id="ARBA00023002"/>
    </source>
</evidence>
<dbReference type="GO" id="GO:0006102">
    <property type="term" value="P:isocitrate metabolic process"/>
    <property type="evidence" value="ECO:0007669"/>
    <property type="project" value="TreeGrafter"/>
</dbReference>
<dbReference type="PANTHER" id="PTHR11835">
    <property type="entry name" value="DECARBOXYLATING DEHYDROGENASES-ISOCITRATE, ISOPROPYLMALATE, TARTRATE"/>
    <property type="match status" value="1"/>
</dbReference>
<dbReference type="KEGG" id="sniv:SFSGTM_11890"/>
<dbReference type="GO" id="GO:0004449">
    <property type="term" value="F:isocitrate dehydrogenase (NAD+) activity"/>
    <property type="evidence" value="ECO:0007669"/>
    <property type="project" value="TreeGrafter"/>
</dbReference>
<dbReference type="RefSeq" id="WP_162084411.1">
    <property type="nucleotide sequence ID" value="NZ_AP021881.1"/>
</dbReference>
<evidence type="ECO:0000259" key="4">
    <source>
        <dbReference type="SMART" id="SM01329"/>
    </source>
</evidence>
<feature type="domain" description="Isopropylmalate dehydrogenase-like" evidence="4">
    <location>
        <begin position="5"/>
        <end position="359"/>
    </location>
</feature>
<dbReference type="Pfam" id="PF00994">
    <property type="entry name" value="MoCF_biosynth"/>
    <property type="match status" value="1"/>
</dbReference>
<dbReference type="GO" id="GO:0000287">
    <property type="term" value="F:magnesium ion binding"/>
    <property type="evidence" value="ECO:0007669"/>
    <property type="project" value="InterPro"/>
</dbReference>
<dbReference type="GO" id="GO:0051287">
    <property type="term" value="F:NAD binding"/>
    <property type="evidence" value="ECO:0007669"/>
    <property type="project" value="InterPro"/>
</dbReference>
<dbReference type="SUPFAM" id="SSF53218">
    <property type="entry name" value="Molybdenum cofactor biosynthesis proteins"/>
    <property type="match status" value="1"/>
</dbReference>